<dbReference type="GO" id="GO:0009306">
    <property type="term" value="P:protein secretion"/>
    <property type="evidence" value="ECO:0007669"/>
    <property type="project" value="InterPro"/>
</dbReference>
<proteinExistence type="inferred from homology"/>
<organism evidence="6 7">
    <name type="scientific">Spongiibacter pelagi</name>
    <dbReference type="NCBI Taxonomy" id="2760804"/>
    <lineage>
        <taxon>Bacteria</taxon>
        <taxon>Pseudomonadati</taxon>
        <taxon>Pseudomonadota</taxon>
        <taxon>Gammaproteobacteria</taxon>
        <taxon>Cellvibrionales</taxon>
        <taxon>Spongiibacteraceae</taxon>
        <taxon>Spongiibacter</taxon>
    </lineage>
</organism>
<dbReference type="GO" id="GO:0015627">
    <property type="term" value="C:type II protein secretion system complex"/>
    <property type="evidence" value="ECO:0007669"/>
    <property type="project" value="TreeGrafter"/>
</dbReference>
<evidence type="ECO:0000256" key="4">
    <source>
        <dbReference type="RuleBase" id="RU004003"/>
    </source>
</evidence>
<dbReference type="EMBL" id="JACXLD010000008">
    <property type="protein sequence ID" value="MBD2859956.1"/>
    <property type="molecule type" value="Genomic_DNA"/>
</dbReference>
<dbReference type="Proteomes" id="UP000610558">
    <property type="component" value="Unassembled WGS sequence"/>
</dbReference>
<dbReference type="InterPro" id="IPR050810">
    <property type="entry name" value="Bact_Secretion_Sys_Channel"/>
</dbReference>
<protein>
    <recommendedName>
        <fullName evidence="5">Type II/III secretion system secretin-like domain-containing protein</fullName>
    </recommendedName>
</protein>
<evidence type="ECO:0000313" key="7">
    <source>
        <dbReference type="Proteomes" id="UP000610558"/>
    </source>
</evidence>
<reference evidence="6" key="1">
    <citation type="submission" date="2020-09" db="EMBL/GenBank/DDBJ databases">
        <authorList>
            <person name="Yoon J.-W."/>
        </authorList>
    </citation>
    <scope>NUCLEOTIDE SEQUENCE</scope>
    <source>
        <strain evidence="6">KMU-158</strain>
    </source>
</reference>
<dbReference type="PANTHER" id="PTHR30332">
    <property type="entry name" value="PROBABLE GENERAL SECRETION PATHWAY PROTEIN D"/>
    <property type="match status" value="1"/>
</dbReference>
<evidence type="ECO:0000256" key="3">
    <source>
        <dbReference type="ARBA" id="ARBA00023136"/>
    </source>
</evidence>
<evidence type="ECO:0000256" key="1">
    <source>
        <dbReference type="ARBA" id="ARBA00004370"/>
    </source>
</evidence>
<name>A0A927C566_9GAMM</name>
<dbReference type="PANTHER" id="PTHR30332:SF24">
    <property type="entry name" value="SECRETIN GSPD-RELATED"/>
    <property type="match status" value="1"/>
</dbReference>
<comment type="subcellular location">
    <subcellularLocation>
        <location evidence="1">Membrane</location>
    </subcellularLocation>
</comment>
<comment type="caution">
    <text evidence="6">The sequence shown here is derived from an EMBL/GenBank/DDBJ whole genome shotgun (WGS) entry which is preliminary data.</text>
</comment>
<evidence type="ECO:0000259" key="5">
    <source>
        <dbReference type="Pfam" id="PF00263"/>
    </source>
</evidence>
<sequence>MLSTFITACSLNQKVATSPLALPQDGRQPADYRSLALEYFPLHQYAAFREQLAPALTAAPSNAELNYLNALSYHLEGGDANLALAQVGYRIASSVGTPSELVAQASYLLGLLELQRGQPAMANQQLTRAIIEDPFNSDYQRSLLASSTLVGDGAMALALALSLHESAQLDPLSWRVAVLLAAQLPQEERAELWALLESNGLDADFSNQTRLRQNELIQLAQFDANIGIAESSSSLPGPVMLNRQMGVEVTLILSDERRTKAYGLNLLDGLTAQYGTEHLKTSIRDTAFQQRQTQITRALRIPEITYNLNLFNRGNLWYDVVARPSITAVEGTTSRFFVGEQVLLETSGVNVASLDQVDIGVGLQLLPMQIREDGALLSVVAERSFFSDQSVGTFIEQLPTFKQRVEATADVKFGETLVLSGLSENVRDGRKSKTPLLGDIPGPDILFSRQTELTRNRSVIVLITPLTAVSVAADDPTQLIRERLMEYIRKANLNKPGVLSALNTLSKKRDVKSRITAADAGLTPMILQQRVRQVAETLGQPSIKTTI</sequence>
<dbReference type="GO" id="GO:0016020">
    <property type="term" value="C:membrane"/>
    <property type="evidence" value="ECO:0007669"/>
    <property type="project" value="UniProtKB-SubCell"/>
</dbReference>
<keyword evidence="7" id="KW-1185">Reference proteome</keyword>
<dbReference type="Pfam" id="PF00263">
    <property type="entry name" value="Secretin"/>
    <property type="match status" value="1"/>
</dbReference>
<comment type="similarity">
    <text evidence="4">Belongs to the bacterial secretin family.</text>
</comment>
<evidence type="ECO:0000256" key="2">
    <source>
        <dbReference type="ARBA" id="ARBA00022729"/>
    </source>
</evidence>
<keyword evidence="2" id="KW-0732">Signal</keyword>
<dbReference type="AlphaFoldDB" id="A0A927C566"/>
<evidence type="ECO:0000313" key="6">
    <source>
        <dbReference type="EMBL" id="MBD2859956.1"/>
    </source>
</evidence>
<dbReference type="RefSeq" id="WP_190766316.1">
    <property type="nucleotide sequence ID" value="NZ_JACXLD010000008.1"/>
</dbReference>
<keyword evidence="3" id="KW-0472">Membrane</keyword>
<gene>
    <name evidence="6" type="ORF">IB286_13180</name>
</gene>
<dbReference type="InterPro" id="IPR004846">
    <property type="entry name" value="T2SS/T3SS_dom"/>
</dbReference>
<feature type="domain" description="Type II/III secretion system secretin-like" evidence="5">
    <location>
        <begin position="319"/>
        <end position="465"/>
    </location>
</feature>
<accession>A0A927C566</accession>